<name>A0AAN7ZCQ6_9PEZI</name>
<evidence type="ECO:0000256" key="1">
    <source>
        <dbReference type="SAM" id="MobiDB-lite"/>
    </source>
</evidence>
<dbReference type="AlphaFoldDB" id="A0AAN7ZCQ6"/>
<feature type="region of interest" description="Disordered" evidence="1">
    <location>
        <begin position="71"/>
        <end position="105"/>
    </location>
</feature>
<keyword evidence="3" id="KW-1185">Reference proteome</keyword>
<protein>
    <submittedName>
        <fullName evidence="2">Uncharacterized protein</fullName>
    </submittedName>
</protein>
<dbReference type="Proteomes" id="UP001305414">
    <property type="component" value="Unassembled WGS sequence"/>
</dbReference>
<accession>A0AAN7ZCQ6</accession>
<reference evidence="2 3" key="1">
    <citation type="submission" date="2023-10" db="EMBL/GenBank/DDBJ databases">
        <title>Draft genome sequence of Xylaria bambusicola isolate GMP-LS, the root and basal stem rot pathogen of sugarcane in Indonesia.</title>
        <authorList>
            <person name="Selvaraj P."/>
            <person name="Muralishankar V."/>
            <person name="Muruganantham S."/>
            <person name="Sp S."/>
            <person name="Haryani S."/>
            <person name="Lau K.J.X."/>
            <person name="Naqvi N.I."/>
        </authorList>
    </citation>
    <scope>NUCLEOTIDE SEQUENCE [LARGE SCALE GENOMIC DNA]</scope>
    <source>
        <strain evidence="2">GMP-LS</strain>
    </source>
</reference>
<evidence type="ECO:0000313" key="2">
    <source>
        <dbReference type="EMBL" id="KAK5634971.1"/>
    </source>
</evidence>
<comment type="caution">
    <text evidence="2">The sequence shown here is derived from an EMBL/GenBank/DDBJ whole genome shotgun (WGS) entry which is preliminary data.</text>
</comment>
<evidence type="ECO:0000313" key="3">
    <source>
        <dbReference type="Proteomes" id="UP001305414"/>
    </source>
</evidence>
<feature type="compositionally biased region" description="Polar residues" evidence="1">
    <location>
        <begin position="90"/>
        <end position="105"/>
    </location>
</feature>
<proteinExistence type="predicted"/>
<gene>
    <name evidence="2" type="ORF">RRF57_010683</name>
</gene>
<organism evidence="2 3">
    <name type="scientific">Xylaria bambusicola</name>
    <dbReference type="NCBI Taxonomy" id="326684"/>
    <lineage>
        <taxon>Eukaryota</taxon>
        <taxon>Fungi</taxon>
        <taxon>Dikarya</taxon>
        <taxon>Ascomycota</taxon>
        <taxon>Pezizomycotina</taxon>
        <taxon>Sordariomycetes</taxon>
        <taxon>Xylariomycetidae</taxon>
        <taxon>Xylariales</taxon>
        <taxon>Xylariaceae</taxon>
        <taxon>Xylaria</taxon>
    </lineage>
</organism>
<sequence length="105" mass="11271">MIQICTLVLGHFQSYLNSEPDPPAPTRANPGPQVCLGELPSTNPPHSRIYTAVCLLLESLRQAEEALDLPSQIRAGDGFEPQEKGGLGKISSNTSTEQDPINTSN</sequence>
<feature type="region of interest" description="Disordered" evidence="1">
    <location>
        <begin position="17"/>
        <end position="41"/>
    </location>
</feature>
<dbReference type="EMBL" id="JAWHQM010000046">
    <property type="protein sequence ID" value="KAK5634971.1"/>
    <property type="molecule type" value="Genomic_DNA"/>
</dbReference>